<organism evidence="1 2">
    <name type="scientific">Artomyces pyxidatus</name>
    <dbReference type="NCBI Taxonomy" id="48021"/>
    <lineage>
        <taxon>Eukaryota</taxon>
        <taxon>Fungi</taxon>
        <taxon>Dikarya</taxon>
        <taxon>Basidiomycota</taxon>
        <taxon>Agaricomycotina</taxon>
        <taxon>Agaricomycetes</taxon>
        <taxon>Russulales</taxon>
        <taxon>Auriscalpiaceae</taxon>
        <taxon>Artomyces</taxon>
    </lineage>
</organism>
<sequence>MPSEHLPPPPLPLQQDFATAQVKHCSYCSNPLTADADLSAIILLNEHDSNDHLMICRPCRDRLLPSAPYQPSQDRLLYPDVQDDAPMRLASTHGSNEAAPLPIPPSTLADRSALEDHEMDLSPSLAQPSTPQQYARPFSTATAQDIPSASSSSKPAALTIDCNAAASSSLLPLPSSSPRISSRFPTASSPRTASHRPAPTPDPFVDITRIRMRSQGHHCLYPGATFQGTQKSGRNSYDVTVTIVVRTCVLRSTASRP</sequence>
<reference evidence="1" key="1">
    <citation type="submission" date="2021-03" db="EMBL/GenBank/DDBJ databases">
        <authorList>
            <consortium name="DOE Joint Genome Institute"/>
            <person name="Ahrendt S."/>
            <person name="Looney B.P."/>
            <person name="Miyauchi S."/>
            <person name="Morin E."/>
            <person name="Drula E."/>
            <person name="Courty P.E."/>
            <person name="Chicoki N."/>
            <person name="Fauchery L."/>
            <person name="Kohler A."/>
            <person name="Kuo A."/>
            <person name="Labutti K."/>
            <person name="Pangilinan J."/>
            <person name="Lipzen A."/>
            <person name="Riley R."/>
            <person name="Andreopoulos W."/>
            <person name="He G."/>
            <person name="Johnson J."/>
            <person name="Barry K.W."/>
            <person name="Grigoriev I.V."/>
            <person name="Nagy L."/>
            <person name="Hibbett D."/>
            <person name="Henrissat B."/>
            <person name="Matheny P.B."/>
            <person name="Labbe J."/>
            <person name="Martin F."/>
        </authorList>
    </citation>
    <scope>NUCLEOTIDE SEQUENCE</scope>
    <source>
        <strain evidence="1">HHB10654</strain>
    </source>
</reference>
<reference evidence="1" key="2">
    <citation type="journal article" date="2022" name="New Phytol.">
        <title>Evolutionary transition to the ectomycorrhizal habit in the genomes of a hyperdiverse lineage of mushroom-forming fungi.</title>
        <authorList>
            <person name="Looney B."/>
            <person name="Miyauchi S."/>
            <person name="Morin E."/>
            <person name="Drula E."/>
            <person name="Courty P.E."/>
            <person name="Kohler A."/>
            <person name="Kuo A."/>
            <person name="LaButti K."/>
            <person name="Pangilinan J."/>
            <person name="Lipzen A."/>
            <person name="Riley R."/>
            <person name="Andreopoulos W."/>
            <person name="He G."/>
            <person name="Johnson J."/>
            <person name="Nolan M."/>
            <person name="Tritt A."/>
            <person name="Barry K.W."/>
            <person name="Grigoriev I.V."/>
            <person name="Nagy L.G."/>
            <person name="Hibbett D."/>
            <person name="Henrissat B."/>
            <person name="Matheny P.B."/>
            <person name="Labbe J."/>
            <person name="Martin F.M."/>
        </authorList>
    </citation>
    <scope>NUCLEOTIDE SEQUENCE</scope>
    <source>
        <strain evidence="1">HHB10654</strain>
    </source>
</reference>
<proteinExistence type="predicted"/>
<evidence type="ECO:0000313" key="2">
    <source>
        <dbReference type="Proteomes" id="UP000814140"/>
    </source>
</evidence>
<name>A0ACB8T6T5_9AGAM</name>
<gene>
    <name evidence="1" type="ORF">BV25DRAFT_261699</name>
</gene>
<dbReference type="EMBL" id="MU277198">
    <property type="protein sequence ID" value="KAI0064569.1"/>
    <property type="molecule type" value="Genomic_DNA"/>
</dbReference>
<protein>
    <submittedName>
        <fullName evidence="1">Uncharacterized protein</fullName>
    </submittedName>
</protein>
<evidence type="ECO:0000313" key="1">
    <source>
        <dbReference type="EMBL" id="KAI0064569.1"/>
    </source>
</evidence>
<accession>A0ACB8T6T5</accession>
<dbReference type="Proteomes" id="UP000814140">
    <property type="component" value="Unassembled WGS sequence"/>
</dbReference>
<comment type="caution">
    <text evidence="1">The sequence shown here is derived from an EMBL/GenBank/DDBJ whole genome shotgun (WGS) entry which is preliminary data.</text>
</comment>
<keyword evidence="2" id="KW-1185">Reference proteome</keyword>